<dbReference type="RefSeq" id="WP_406856958.1">
    <property type="nucleotide sequence ID" value="NZ_CP157484.1"/>
</dbReference>
<sequence>MFRTSTRAVVVSCALLGAAVMAAPASAQSGRAPAGSSLSGESTMRTEPIDKSNPTVRNQHGISKMMKSFGSKKKQRGASKAAPL</sequence>
<proteinExistence type="predicted"/>
<feature type="region of interest" description="Disordered" evidence="1">
    <location>
        <begin position="23"/>
        <end position="84"/>
    </location>
</feature>
<evidence type="ECO:0000256" key="2">
    <source>
        <dbReference type="SAM" id="SignalP"/>
    </source>
</evidence>
<name>A0AAU7JJE8_9HYPH</name>
<evidence type="ECO:0000256" key="1">
    <source>
        <dbReference type="SAM" id="MobiDB-lite"/>
    </source>
</evidence>
<dbReference type="AlphaFoldDB" id="A0AAU7JJE8"/>
<feature type="compositionally biased region" description="Polar residues" evidence="1">
    <location>
        <begin position="36"/>
        <end position="45"/>
    </location>
</feature>
<evidence type="ECO:0008006" key="4">
    <source>
        <dbReference type="Google" id="ProtNLM"/>
    </source>
</evidence>
<evidence type="ECO:0000313" key="3">
    <source>
        <dbReference type="EMBL" id="XBO40104.1"/>
    </source>
</evidence>
<feature type="chain" id="PRO_5043414409" description="Phosphate starvation-inducible protein PsiF" evidence="2">
    <location>
        <begin position="28"/>
        <end position="84"/>
    </location>
</feature>
<dbReference type="EMBL" id="CP157484">
    <property type="protein sequence ID" value="XBO40104.1"/>
    <property type="molecule type" value="Genomic_DNA"/>
</dbReference>
<keyword evidence="2" id="KW-0732">Signal</keyword>
<feature type="compositionally biased region" description="Polar residues" evidence="1">
    <location>
        <begin position="52"/>
        <end position="61"/>
    </location>
</feature>
<accession>A0AAU7JJE8</accession>
<reference evidence="3" key="1">
    <citation type="submission" date="2024-05" db="EMBL/GenBank/DDBJ databases">
        <authorList>
            <person name="Kim S."/>
            <person name="Heo J."/>
            <person name="Choi H."/>
            <person name="Choi Y."/>
            <person name="Kwon S.-W."/>
            <person name="Kim Y."/>
        </authorList>
    </citation>
    <scope>NUCLEOTIDE SEQUENCE</scope>
    <source>
        <strain evidence="3">KACC 23698</strain>
    </source>
</reference>
<feature type="signal peptide" evidence="2">
    <location>
        <begin position="1"/>
        <end position="27"/>
    </location>
</feature>
<organism evidence="3">
    <name type="scientific">Alsobacter sp. KACC 23698</name>
    <dbReference type="NCBI Taxonomy" id="3149229"/>
    <lineage>
        <taxon>Bacteria</taxon>
        <taxon>Pseudomonadati</taxon>
        <taxon>Pseudomonadota</taxon>
        <taxon>Alphaproteobacteria</taxon>
        <taxon>Hyphomicrobiales</taxon>
        <taxon>Alsobacteraceae</taxon>
        <taxon>Alsobacter</taxon>
    </lineage>
</organism>
<gene>
    <name evidence="3" type="ORF">ABEG18_04805</name>
</gene>
<protein>
    <recommendedName>
        <fullName evidence="4">Phosphate starvation-inducible protein PsiF</fullName>
    </recommendedName>
</protein>